<proteinExistence type="predicted"/>
<accession>A0A1T4MD37</accession>
<dbReference type="AlphaFoldDB" id="A0A1T4MD37"/>
<evidence type="ECO:0000313" key="2">
    <source>
        <dbReference type="Proteomes" id="UP000190657"/>
    </source>
</evidence>
<dbReference type="OrthoDB" id="2989236at2"/>
<dbReference type="Proteomes" id="UP000190657">
    <property type="component" value="Unassembled WGS sequence"/>
</dbReference>
<name>A0A1T4MD37_9FIRM</name>
<dbReference type="RefSeq" id="WP_078768707.1">
    <property type="nucleotide sequence ID" value="NZ_FUWW01000012.1"/>
</dbReference>
<dbReference type="STRING" id="290054.SAMN02745114_01232"/>
<dbReference type="InterPro" id="IPR022476">
    <property type="entry name" value="Spore_YabP/YqfC"/>
</dbReference>
<organism evidence="1 2">
    <name type="scientific">Eubacterium coprostanoligenes</name>
    <dbReference type="NCBI Taxonomy" id="290054"/>
    <lineage>
        <taxon>Bacteria</taxon>
        <taxon>Bacillati</taxon>
        <taxon>Bacillota</taxon>
        <taxon>Clostridia</taxon>
        <taxon>Eubacteriales</taxon>
        <taxon>Eubacteriaceae</taxon>
        <taxon>Eubacterium</taxon>
    </lineage>
</organism>
<protein>
    <submittedName>
        <fullName evidence="1">Sporulation protein YqfC</fullName>
    </submittedName>
</protein>
<gene>
    <name evidence="1" type="ORF">SAMN02745114_01232</name>
</gene>
<reference evidence="1 2" key="1">
    <citation type="submission" date="2017-02" db="EMBL/GenBank/DDBJ databases">
        <authorList>
            <person name="Peterson S.W."/>
        </authorList>
    </citation>
    <scope>NUCLEOTIDE SEQUENCE [LARGE SCALE GENOMIC DNA]</scope>
    <source>
        <strain evidence="1 2">ATCC 51222</strain>
    </source>
</reference>
<dbReference type="EMBL" id="FUWW01000012">
    <property type="protein sequence ID" value="SJZ64842.1"/>
    <property type="molecule type" value="Genomic_DNA"/>
</dbReference>
<keyword evidence="2" id="KW-1185">Reference proteome</keyword>
<dbReference type="Pfam" id="PF07873">
    <property type="entry name" value="YabP"/>
    <property type="match status" value="1"/>
</dbReference>
<evidence type="ECO:0000313" key="1">
    <source>
        <dbReference type="EMBL" id="SJZ64842.1"/>
    </source>
</evidence>
<sequence length="84" mass="9272">MKKKEKLNDTVMGYCECPHIHLVGSSQCVVDGLKGIVEYSRDRIKINLGKYCLVVVGSMLCINEFSPEGAVIEGDILSVEYCSD</sequence>